<reference evidence="1" key="1">
    <citation type="journal article" date="2022" name="Int. J. Mol. Sci.">
        <title>Draft Genome of Tanacetum Coccineum: Genomic Comparison of Closely Related Tanacetum-Family Plants.</title>
        <authorList>
            <person name="Yamashiro T."/>
            <person name="Shiraishi A."/>
            <person name="Nakayama K."/>
            <person name="Satake H."/>
        </authorList>
    </citation>
    <scope>NUCLEOTIDE SEQUENCE</scope>
</reference>
<keyword evidence="2" id="KW-1185">Reference proteome</keyword>
<dbReference type="EMBL" id="BQNB010010129">
    <property type="protein sequence ID" value="GJS73100.1"/>
    <property type="molecule type" value="Genomic_DNA"/>
</dbReference>
<protein>
    <submittedName>
        <fullName evidence="1">Uncharacterized protein</fullName>
    </submittedName>
</protein>
<name>A0ABQ4Y6V4_9ASTR</name>
<organism evidence="1 2">
    <name type="scientific">Tanacetum coccineum</name>
    <dbReference type="NCBI Taxonomy" id="301880"/>
    <lineage>
        <taxon>Eukaryota</taxon>
        <taxon>Viridiplantae</taxon>
        <taxon>Streptophyta</taxon>
        <taxon>Embryophyta</taxon>
        <taxon>Tracheophyta</taxon>
        <taxon>Spermatophyta</taxon>
        <taxon>Magnoliopsida</taxon>
        <taxon>eudicotyledons</taxon>
        <taxon>Gunneridae</taxon>
        <taxon>Pentapetalae</taxon>
        <taxon>asterids</taxon>
        <taxon>campanulids</taxon>
        <taxon>Asterales</taxon>
        <taxon>Asteraceae</taxon>
        <taxon>Asteroideae</taxon>
        <taxon>Anthemideae</taxon>
        <taxon>Anthemidinae</taxon>
        <taxon>Tanacetum</taxon>
    </lineage>
</organism>
<dbReference type="Proteomes" id="UP001151760">
    <property type="component" value="Unassembled WGS sequence"/>
</dbReference>
<comment type="caution">
    <text evidence="1">The sequence shown here is derived from an EMBL/GenBank/DDBJ whole genome shotgun (WGS) entry which is preliminary data.</text>
</comment>
<evidence type="ECO:0000313" key="2">
    <source>
        <dbReference type="Proteomes" id="UP001151760"/>
    </source>
</evidence>
<proteinExistence type="predicted"/>
<sequence length="200" mass="22591">MQQPMQNPEDISDPITALDMALELMSKAFQLNNTTTTNNNQRSLSNPCYSQIDQSCMNIDQDRQMLMVDDNVGNQFRENAMQNNGLSVVPGIENQHGNGNVVATRAEGNSNEINGNQIRCYNCRDNIAGMHLHSGTLRQSSPSIFRRIAEVHHSENYYDNDIFNMFIQEEQYTELLEPIPEPHQVQQNDSNVISAVSSVE</sequence>
<reference evidence="1" key="2">
    <citation type="submission" date="2022-01" db="EMBL/GenBank/DDBJ databases">
        <authorList>
            <person name="Yamashiro T."/>
            <person name="Shiraishi A."/>
            <person name="Satake H."/>
            <person name="Nakayama K."/>
        </authorList>
    </citation>
    <scope>NUCLEOTIDE SEQUENCE</scope>
</reference>
<accession>A0ABQ4Y6V4</accession>
<gene>
    <name evidence="1" type="ORF">Tco_0705941</name>
</gene>
<evidence type="ECO:0000313" key="1">
    <source>
        <dbReference type="EMBL" id="GJS73100.1"/>
    </source>
</evidence>